<accession>A0A2B4RN21</accession>
<dbReference type="OrthoDB" id="5978167at2759"/>
<organism evidence="2 3">
    <name type="scientific">Stylophora pistillata</name>
    <name type="common">Smooth cauliflower coral</name>
    <dbReference type="NCBI Taxonomy" id="50429"/>
    <lineage>
        <taxon>Eukaryota</taxon>
        <taxon>Metazoa</taxon>
        <taxon>Cnidaria</taxon>
        <taxon>Anthozoa</taxon>
        <taxon>Hexacorallia</taxon>
        <taxon>Scleractinia</taxon>
        <taxon>Astrocoeniina</taxon>
        <taxon>Pocilloporidae</taxon>
        <taxon>Stylophora</taxon>
    </lineage>
</organism>
<evidence type="ECO:0000313" key="2">
    <source>
        <dbReference type="EMBL" id="PFX17910.1"/>
    </source>
</evidence>
<proteinExistence type="predicted"/>
<dbReference type="AlphaFoldDB" id="A0A2B4RN21"/>
<feature type="compositionally biased region" description="Basic and acidic residues" evidence="1">
    <location>
        <begin position="195"/>
        <end position="210"/>
    </location>
</feature>
<dbReference type="EMBL" id="LSMT01000442">
    <property type="protein sequence ID" value="PFX17910.1"/>
    <property type="molecule type" value="Genomic_DNA"/>
</dbReference>
<dbReference type="Proteomes" id="UP000225706">
    <property type="component" value="Unassembled WGS sequence"/>
</dbReference>
<reference evidence="3" key="1">
    <citation type="journal article" date="2017" name="bioRxiv">
        <title>Comparative analysis of the genomes of Stylophora pistillata and Acropora digitifera provides evidence for extensive differences between species of corals.</title>
        <authorList>
            <person name="Voolstra C.R."/>
            <person name="Li Y."/>
            <person name="Liew Y.J."/>
            <person name="Baumgarten S."/>
            <person name="Zoccola D."/>
            <person name="Flot J.-F."/>
            <person name="Tambutte S."/>
            <person name="Allemand D."/>
            <person name="Aranda M."/>
        </authorList>
    </citation>
    <scope>NUCLEOTIDE SEQUENCE [LARGE SCALE GENOMIC DNA]</scope>
</reference>
<feature type="region of interest" description="Disordered" evidence="1">
    <location>
        <begin position="1"/>
        <end position="21"/>
    </location>
</feature>
<feature type="compositionally biased region" description="Basic and acidic residues" evidence="1">
    <location>
        <begin position="55"/>
        <end position="65"/>
    </location>
</feature>
<name>A0A2B4RN21_STYPI</name>
<feature type="region of interest" description="Disordered" evidence="1">
    <location>
        <begin position="55"/>
        <end position="74"/>
    </location>
</feature>
<feature type="region of interest" description="Disordered" evidence="1">
    <location>
        <begin position="195"/>
        <end position="217"/>
    </location>
</feature>
<sequence length="538" mass="62892">MAGRSRWPTSAWYGTQRESPEFTNEVEPLATNQEFIQNLIKLPEELRRLQSENERLKKEANEASRSRVNSPSQATISEKWFKDQLEAEKRQLSRKYKERFLEEQKKFQQQLQANTETLQKNNNELNKNLNQSSKENQDLRKKLKEYEHLLQERSSVSHRYSRDSQRVNYEQQIMKARQVSEGYRRELDRFKERHAAVSERRVRSDQRRTENTLSTNRQSQLESDYVIDFKDGTRVDAIDVMTSKSGRRRGSNNTSLEYVKCCRSACFIFEIDRTTKSVYLVDFEASIQVCDNFGVEMVEAMWSILDTPFVCPFPTSEEYDNRENPGYLNKVVLSSEGGDVHATQDVINELMILVKERAKTHDLNSLVQDVKRSISEKWTRHQLQRGSFLLEFDLDLLYRLNGYIKYCTQFAWCTITQVPPLRIDYKTTDYDPKVHELDLKNLNSNPKNSIMSWFNEVTYLSGRQARPTIIFGNMTQHSLIGSGTEYFEFFSWGEPYATLFKIVADHRALFHKSYVVEGMISSGTNKQLDVAPGICDDS</sequence>
<comment type="caution">
    <text evidence="2">The sequence shown here is derived from an EMBL/GenBank/DDBJ whole genome shotgun (WGS) entry which is preliminary data.</text>
</comment>
<protein>
    <submittedName>
        <fullName evidence="2">Uncharacterized protein</fullName>
    </submittedName>
</protein>
<evidence type="ECO:0000313" key="3">
    <source>
        <dbReference type="Proteomes" id="UP000225706"/>
    </source>
</evidence>
<evidence type="ECO:0000256" key="1">
    <source>
        <dbReference type="SAM" id="MobiDB-lite"/>
    </source>
</evidence>
<keyword evidence="3" id="KW-1185">Reference proteome</keyword>
<gene>
    <name evidence="2" type="ORF">AWC38_SpisGene17744</name>
</gene>